<comment type="caution">
    <text evidence="2">The sequence shown here is derived from an EMBL/GenBank/DDBJ whole genome shotgun (WGS) entry which is preliminary data.</text>
</comment>
<dbReference type="Proteomes" id="UP000886819">
    <property type="component" value="Unassembled WGS sequence"/>
</dbReference>
<gene>
    <name evidence="2" type="ORF">IAA66_10865</name>
</gene>
<organism evidence="2 3">
    <name type="scientific">Candidatus Avichristensenella intestinipullorum</name>
    <dbReference type="NCBI Taxonomy" id="2840693"/>
    <lineage>
        <taxon>Bacteria</taxon>
        <taxon>Bacillati</taxon>
        <taxon>Bacillota</taxon>
        <taxon>Clostridia</taxon>
        <taxon>Candidatus Avichristensenella</taxon>
    </lineage>
</organism>
<name>A0A9D0YXH5_9FIRM</name>
<evidence type="ECO:0000313" key="2">
    <source>
        <dbReference type="EMBL" id="HIQ64061.1"/>
    </source>
</evidence>
<dbReference type="InterPro" id="IPR043723">
    <property type="entry name" value="DUF5665"/>
</dbReference>
<reference evidence="2" key="1">
    <citation type="submission" date="2020-10" db="EMBL/GenBank/DDBJ databases">
        <authorList>
            <person name="Gilroy R."/>
        </authorList>
    </citation>
    <scope>NUCLEOTIDE SEQUENCE</scope>
    <source>
        <strain evidence="2">ChiHile30-977</strain>
    </source>
</reference>
<sequence length="87" mass="9992">MKRWAESLAEKKERDSLAEYVQYLQDRRRLLATNFLAGMMRGLGFAVGFSLLGALVVVLVRWLALENLPGIGKFFAEVVRMVQRNLY</sequence>
<accession>A0A9D0YXH5</accession>
<dbReference type="EMBL" id="DVFI01000151">
    <property type="protein sequence ID" value="HIQ64061.1"/>
    <property type="molecule type" value="Genomic_DNA"/>
</dbReference>
<keyword evidence="1" id="KW-0812">Transmembrane</keyword>
<dbReference type="AlphaFoldDB" id="A0A9D0YXH5"/>
<evidence type="ECO:0000256" key="1">
    <source>
        <dbReference type="SAM" id="Phobius"/>
    </source>
</evidence>
<reference evidence="2" key="2">
    <citation type="journal article" date="2021" name="PeerJ">
        <title>Extensive microbial diversity within the chicken gut microbiome revealed by metagenomics and culture.</title>
        <authorList>
            <person name="Gilroy R."/>
            <person name="Ravi A."/>
            <person name="Getino M."/>
            <person name="Pursley I."/>
            <person name="Horton D.L."/>
            <person name="Alikhan N.F."/>
            <person name="Baker D."/>
            <person name="Gharbi K."/>
            <person name="Hall N."/>
            <person name="Watson M."/>
            <person name="Adriaenssens E.M."/>
            <person name="Foster-Nyarko E."/>
            <person name="Jarju S."/>
            <person name="Secka A."/>
            <person name="Antonio M."/>
            <person name="Oren A."/>
            <person name="Chaudhuri R.R."/>
            <person name="La Ragione R."/>
            <person name="Hildebrand F."/>
            <person name="Pallen M.J."/>
        </authorList>
    </citation>
    <scope>NUCLEOTIDE SEQUENCE</scope>
    <source>
        <strain evidence="2">ChiHile30-977</strain>
    </source>
</reference>
<keyword evidence="1" id="KW-0472">Membrane</keyword>
<keyword evidence="1" id="KW-1133">Transmembrane helix</keyword>
<protein>
    <submittedName>
        <fullName evidence="2">Uncharacterized protein</fullName>
    </submittedName>
</protein>
<proteinExistence type="predicted"/>
<dbReference type="Pfam" id="PF18910">
    <property type="entry name" value="DUF5665"/>
    <property type="match status" value="1"/>
</dbReference>
<evidence type="ECO:0000313" key="3">
    <source>
        <dbReference type="Proteomes" id="UP000886819"/>
    </source>
</evidence>
<feature type="transmembrane region" description="Helical" evidence="1">
    <location>
        <begin position="43"/>
        <end position="64"/>
    </location>
</feature>